<evidence type="ECO:0000313" key="2">
    <source>
        <dbReference type="EMBL" id="QHU34203.1"/>
    </source>
</evidence>
<accession>A0A6C0LUV2</accession>
<proteinExistence type="predicted"/>
<organism evidence="2">
    <name type="scientific">viral metagenome</name>
    <dbReference type="NCBI Taxonomy" id="1070528"/>
    <lineage>
        <taxon>unclassified sequences</taxon>
        <taxon>metagenomes</taxon>
        <taxon>organismal metagenomes</taxon>
    </lineage>
</organism>
<feature type="domain" description="RING-type" evidence="1">
    <location>
        <begin position="27"/>
        <end position="82"/>
    </location>
</feature>
<name>A0A6C0LUV2_9ZZZZ</name>
<dbReference type="EMBL" id="MN740567">
    <property type="protein sequence ID" value="QHU34203.1"/>
    <property type="molecule type" value="Genomic_DNA"/>
</dbReference>
<sequence>MNDIVSCTDFLDMLNIDDGNVDEDNCCLISQEELMPNYITLLCGHTFNYECILNEAIHQKTKYNPLDTTRLRLNQLKCPYCRVVQNKLLPKRGEKIYGVNSPEKYCMRPYKCCYEFKSGKRKGCLCDKESYETMCVSHMKITEKKDNGCSCVLISGKNKGNQCMGSIHQEGLCKRHFTMSKKVSVK</sequence>
<dbReference type="InterPro" id="IPR013083">
    <property type="entry name" value="Znf_RING/FYVE/PHD"/>
</dbReference>
<dbReference type="Gene3D" id="3.30.40.10">
    <property type="entry name" value="Zinc/RING finger domain, C3HC4 (zinc finger)"/>
    <property type="match status" value="1"/>
</dbReference>
<dbReference type="InterPro" id="IPR001841">
    <property type="entry name" value="Znf_RING"/>
</dbReference>
<evidence type="ECO:0000259" key="1">
    <source>
        <dbReference type="PROSITE" id="PS50089"/>
    </source>
</evidence>
<protein>
    <recommendedName>
        <fullName evidence="1">RING-type domain-containing protein</fullName>
    </recommendedName>
</protein>
<dbReference type="SUPFAM" id="SSF57850">
    <property type="entry name" value="RING/U-box"/>
    <property type="match status" value="1"/>
</dbReference>
<dbReference type="PROSITE" id="PS50089">
    <property type="entry name" value="ZF_RING_2"/>
    <property type="match status" value="1"/>
</dbReference>
<reference evidence="2" key="1">
    <citation type="journal article" date="2020" name="Nature">
        <title>Giant virus diversity and host interactions through global metagenomics.</title>
        <authorList>
            <person name="Schulz F."/>
            <person name="Roux S."/>
            <person name="Paez-Espino D."/>
            <person name="Jungbluth S."/>
            <person name="Walsh D.A."/>
            <person name="Denef V.J."/>
            <person name="McMahon K.D."/>
            <person name="Konstantinidis K.T."/>
            <person name="Eloe-Fadrosh E.A."/>
            <person name="Kyrpides N.C."/>
            <person name="Woyke T."/>
        </authorList>
    </citation>
    <scope>NUCLEOTIDE SEQUENCE</scope>
    <source>
        <strain evidence="2">GVMAG-S-1016713-123</strain>
    </source>
</reference>
<dbReference type="AlphaFoldDB" id="A0A6C0LUV2"/>